<keyword evidence="2" id="KW-1185">Reference proteome</keyword>
<sequence>MHRQVLKLRHIQTGSHKPRVIIDNAMCRQLQDTGQEIRTL</sequence>
<dbReference type="Proteomes" id="UP000663720">
    <property type="component" value="Chromosome"/>
</dbReference>
<gene>
    <name evidence="1" type="ORF">dnl_33240</name>
</gene>
<evidence type="ECO:0000313" key="1">
    <source>
        <dbReference type="EMBL" id="QTA81003.1"/>
    </source>
</evidence>
<proteinExistence type="predicted"/>
<protein>
    <submittedName>
        <fullName evidence="1">Uncharacterized protein</fullName>
    </submittedName>
</protein>
<accession>A0A975B8U5</accession>
<organism evidence="1 2">
    <name type="scientific">Desulfonema limicola</name>
    <dbReference type="NCBI Taxonomy" id="45656"/>
    <lineage>
        <taxon>Bacteria</taxon>
        <taxon>Pseudomonadati</taxon>
        <taxon>Thermodesulfobacteriota</taxon>
        <taxon>Desulfobacteria</taxon>
        <taxon>Desulfobacterales</taxon>
        <taxon>Desulfococcaceae</taxon>
        <taxon>Desulfonema</taxon>
    </lineage>
</organism>
<evidence type="ECO:0000313" key="2">
    <source>
        <dbReference type="Proteomes" id="UP000663720"/>
    </source>
</evidence>
<name>A0A975B8U5_9BACT</name>
<dbReference type="AlphaFoldDB" id="A0A975B8U5"/>
<dbReference type="EMBL" id="CP061799">
    <property type="protein sequence ID" value="QTA81003.1"/>
    <property type="molecule type" value="Genomic_DNA"/>
</dbReference>
<dbReference type="KEGG" id="dli:dnl_33240"/>
<reference evidence="1" key="1">
    <citation type="journal article" date="2021" name="Microb. Physiol.">
        <title>Proteogenomic Insights into the Physiology of Marine, Sulfate-Reducing, Filamentous Desulfonema limicola and Desulfonema magnum.</title>
        <authorList>
            <person name="Schnaars V."/>
            <person name="Wohlbrand L."/>
            <person name="Scheve S."/>
            <person name="Hinrichs C."/>
            <person name="Reinhardt R."/>
            <person name="Rabus R."/>
        </authorList>
    </citation>
    <scope>NUCLEOTIDE SEQUENCE</scope>
    <source>
        <strain evidence="1">5ac10</strain>
    </source>
</reference>